<sequence length="72" mass="7222">MLGAFQAEPIMRPSFYFAVCLLPGCPASASTTQAPALPACVVVDPVLAADPPAWLLLAAAVVLLGAGRLAAS</sequence>
<evidence type="ECO:0000256" key="1">
    <source>
        <dbReference type="SAM" id="Phobius"/>
    </source>
</evidence>
<dbReference type="AlphaFoldDB" id="A0A422QI69"/>
<evidence type="ECO:0000313" key="2">
    <source>
        <dbReference type="EMBL" id="RNF29662.1"/>
    </source>
</evidence>
<keyword evidence="1" id="KW-0812">Transmembrane</keyword>
<evidence type="ECO:0000313" key="3">
    <source>
        <dbReference type="Proteomes" id="UP000283254"/>
    </source>
</evidence>
<keyword evidence="3" id="KW-1185">Reference proteome</keyword>
<proteinExistence type="predicted"/>
<reference evidence="2" key="1">
    <citation type="submission" date="2014-10" db="EMBL/GenBank/DDBJ databases">
        <title>Massilia sp. genome.</title>
        <authorList>
            <person name="Xu B."/>
            <person name="Dai L."/>
            <person name="Huang Z."/>
        </authorList>
    </citation>
    <scope>NUCLEOTIDE SEQUENCE [LARGE SCALE GENOMIC DNA]</scope>
    <source>
        <strain evidence="2">CFS-1</strain>
    </source>
</reference>
<name>A0A422QI69_9BURK</name>
<gene>
    <name evidence="2" type="ORF">NM04_16730</name>
</gene>
<keyword evidence="1" id="KW-0472">Membrane</keyword>
<protein>
    <submittedName>
        <fullName evidence="2">Uncharacterized protein</fullName>
    </submittedName>
</protein>
<dbReference type="Proteomes" id="UP000283254">
    <property type="component" value="Unassembled WGS sequence"/>
</dbReference>
<keyword evidence="1" id="KW-1133">Transmembrane helix</keyword>
<feature type="transmembrane region" description="Helical" evidence="1">
    <location>
        <begin position="53"/>
        <end position="71"/>
    </location>
</feature>
<accession>A0A422QI69</accession>
<comment type="caution">
    <text evidence="2">The sequence shown here is derived from an EMBL/GenBank/DDBJ whole genome shotgun (WGS) entry which is preliminary data.</text>
</comment>
<dbReference type="EMBL" id="JSAB01000178">
    <property type="protein sequence ID" value="RNF29662.1"/>
    <property type="molecule type" value="Genomic_DNA"/>
</dbReference>
<organism evidence="2 3">
    <name type="scientific">Massilia aurea</name>
    <dbReference type="NCBI Taxonomy" id="373040"/>
    <lineage>
        <taxon>Bacteria</taxon>
        <taxon>Pseudomonadati</taxon>
        <taxon>Pseudomonadota</taxon>
        <taxon>Betaproteobacteria</taxon>
        <taxon>Burkholderiales</taxon>
        <taxon>Oxalobacteraceae</taxon>
        <taxon>Telluria group</taxon>
        <taxon>Massilia</taxon>
    </lineage>
</organism>